<keyword evidence="3" id="KW-1185">Reference proteome</keyword>
<dbReference type="InterPro" id="IPR027417">
    <property type="entry name" value="P-loop_NTPase"/>
</dbReference>
<organism evidence="2 3">
    <name type="scientific">Coniochaeta ligniaria NRRL 30616</name>
    <dbReference type="NCBI Taxonomy" id="1408157"/>
    <lineage>
        <taxon>Eukaryota</taxon>
        <taxon>Fungi</taxon>
        <taxon>Dikarya</taxon>
        <taxon>Ascomycota</taxon>
        <taxon>Pezizomycotina</taxon>
        <taxon>Sordariomycetes</taxon>
        <taxon>Sordariomycetidae</taxon>
        <taxon>Coniochaetales</taxon>
        <taxon>Coniochaetaceae</taxon>
        <taxon>Coniochaeta</taxon>
    </lineage>
</organism>
<evidence type="ECO:0000313" key="2">
    <source>
        <dbReference type="EMBL" id="OIW31526.1"/>
    </source>
</evidence>
<gene>
    <name evidence="2" type="ORF">CONLIGDRAFT_678001</name>
</gene>
<accession>A0A1J7IVL6</accession>
<evidence type="ECO:0000313" key="3">
    <source>
        <dbReference type="Proteomes" id="UP000182658"/>
    </source>
</evidence>
<sequence length="166" mass="18922">MPRGKDIIKDYLKDDFTPEQWTKSDLQHVLSKWWIETEESATKASLDAKPALDRRRVVNKLDIEKDKGPIPIEILMMPYYRAQVQTYEELLQKALLDKALTSEQRARIRVATLDASQGDKADLTFIDFGKIEPRFKKESAAGGKQPDVSPSPNELADDAIELAMKF</sequence>
<evidence type="ECO:0000256" key="1">
    <source>
        <dbReference type="SAM" id="MobiDB-lite"/>
    </source>
</evidence>
<dbReference type="OrthoDB" id="6513042at2759"/>
<feature type="region of interest" description="Disordered" evidence="1">
    <location>
        <begin position="137"/>
        <end position="156"/>
    </location>
</feature>
<proteinExistence type="predicted"/>
<dbReference type="InParanoid" id="A0A1J7IVL6"/>
<dbReference type="Proteomes" id="UP000182658">
    <property type="component" value="Unassembled WGS sequence"/>
</dbReference>
<dbReference type="AlphaFoldDB" id="A0A1J7IVL6"/>
<reference evidence="2 3" key="1">
    <citation type="submission" date="2016-10" db="EMBL/GenBank/DDBJ databases">
        <title>Draft genome sequence of Coniochaeta ligniaria NRRL30616, a lignocellulolytic fungus for bioabatement of inhibitors in plant biomass hydrolysates.</title>
        <authorList>
            <consortium name="DOE Joint Genome Institute"/>
            <person name="Jimenez D.J."/>
            <person name="Hector R.E."/>
            <person name="Riley R."/>
            <person name="Sun H."/>
            <person name="Grigoriev I.V."/>
            <person name="Van Elsas J.D."/>
            <person name="Nichols N.N."/>
        </authorList>
    </citation>
    <scope>NUCLEOTIDE SEQUENCE [LARGE SCALE GENOMIC DNA]</scope>
    <source>
        <strain evidence="2 3">NRRL 30616</strain>
    </source>
</reference>
<name>A0A1J7IVL6_9PEZI</name>
<protein>
    <submittedName>
        <fullName evidence="2">Uncharacterized protein</fullName>
    </submittedName>
</protein>
<dbReference type="EMBL" id="KV875095">
    <property type="protein sequence ID" value="OIW31526.1"/>
    <property type="molecule type" value="Genomic_DNA"/>
</dbReference>
<dbReference type="Gene3D" id="3.40.50.300">
    <property type="entry name" value="P-loop containing nucleotide triphosphate hydrolases"/>
    <property type="match status" value="1"/>
</dbReference>